<dbReference type="Pfam" id="PF00005">
    <property type="entry name" value="ABC_tran"/>
    <property type="match status" value="1"/>
</dbReference>
<feature type="domain" description="ABC transmembrane type-1" evidence="9">
    <location>
        <begin position="20"/>
        <end position="290"/>
    </location>
</feature>
<dbReference type="InterPro" id="IPR039421">
    <property type="entry name" value="Type_1_exporter"/>
</dbReference>
<dbReference type="PROSITE" id="PS50929">
    <property type="entry name" value="ABC_TM1F"/>
    <property type="match status" value="1"/>
</dbReference>
<feature type="transmembrane region" description="Helical" evidence="7">
    <location>
        <begin position="274"/>
        <end position="295"/>
    </location>
</feature>
<dbReference type="InterPro" id="IPR011527">
    <property type="entry name" value="ABC1_TM_dom"/>
</dbReference>
<dbReference type="InterPro" id="IPR003439">
    <property type="entry name" value="ABC_transporter-like_ATP-bd"/>
</dbReference>
<protein>
    <submittedName>
        <fullName evidence="10">ABC transporter ATP-binding protein/permease</fullName>
    </submittedName>
</protein>
<dbReference type="PROSITE" id="PS00211">
    <property type="entry name" value="ABC_TRANSPORTER_1"/>
    <property type="match status" value="1"/>
</dbReference>
<evidence type="ECO:0000256" key="3">
    <source>
        <dbReference type="ARBA" id="ARBA00022741"/>
    </source>
</evidence>
<keyword evidence="5 7" id="KW-1133">Transmembrane helix</keyword>
<evidence type="ECO:0000313" key="10">
    <source>
        <dbReference type="EMBL" id="MCP1103311.1"/>
    </source>
</evidence>
<feature type="transmembrane region" description="Helical" evidence="7">
    <location>
        <begin position="250"/>
        <end position="268"/>
    </location>
</feature>
<dbReference type="RefSeq" id="WP_262067084.1">
    <property type="nucleotide sequence ID" value="NZ_JAMXOD010000022.1"/>
</dbReference>
<dbReference type="PANTHER" id="PTHR43394:SF1">
    <property type="entry name" value="ATP-BINDING CASSETTE SUB-FAMILY B MEMBER 10, MITOCHONDRIAL"/>
    <property type="match status" value="1"/>
</dbReference>
<evidence type="ECO:0000256" key="7">
    <source>
        <dbReference type="SAM" id="Phobius"/>
    </source>
</evidence>
<evidence type="ECO:0000256" key="6">
    <source>
        <dbReference type="ARBA" id="ARBA00023136"/>
    </source>
</evidence>
<dbReference type="InterPro" id="IPR027417">
    <property type="entry name" value="P-loop_NTPase"/>
</dbReference>
<evidence type="ECO:0000259" key="9">
    <source>
        <dbReference type="PROSITE" id="PS50929"/>
    </source>
</evidence>
<evidence type="ECO:0000256" key="5">
    <source>
        <dbReference type="ARBA" id="ARBA00022989"/>
    </source>
</evidence>
<feature type="domain" description="ABC transporter" evidence="8">
    <location>
        <begin position="309"/>
        <end position="554"/>
    </location>
</feature>
<accession>A0ABT1EEP7</accession>
<dbReference type="CDD" id="cd07346">
    <property type="entry name" value="ABC_6TM_exporters"/>
    <property type="match status" value="1"/>
</dbReference>
<comment type="caution">
    <text evidence="10">The sequence shown here is derived from an EMBL/GenBank/DDBJ whole genome shotgun (WGS) entry which is preliminary data.</text>
</comment>
<dbReference type="PROSITE" id="PS50893">
    <property type="entry name" value="ABC_TRANSPORTER_2"/>
    <property type="match status" value="1"/>
</dbReference>
<feature type="transmembrane region" description="Helical" evidence="7">
    <location>
        <begin position="57"/>
        <end position="74"/>
    </location>
</feature>
<dbReference type="SUPFAM" id="SSF52540">
    <property type="entry name" value="P-loop containing nucleoside triphosphate hydrolases"/>
    <property type="match status" value="1"/>
</dbReference>
<keyword evidence="6 7" id="KW-0472">Membrane</keyword>
<proteinExistence type="predicted"/>
<dbReference type="InterPro" id="IPR036640">
    <property type="entry name" value="ABC1_TM_sf"/>
</dbReference>
<dbReference type="SMART" id="SM00382">
    <property type="entry name" value="AAA"/>
    <property type="match status" value="1"/>
</dbReference>
<evidence type="ECO:0000259" key="8">
    <source>
        <dbReference type="PROSITE" id="PS50893"/>
    </source>
</evidence>
<dbReference type="Pfam" id="PF00664">
    <property type="entry name" value="ABC_membrane"/>
    <property type="match status" value="1"/>
</dbReference>
<comment type="subcellular location">
    <subcellularLocation>
        <location evidence="1">Cell membrane</location>
        <topology evidence="1">Multi-pass membrane protein</topology>
    </subcellularLocation>
</comment>
<feature type="transmembrane region" description="Helical" evidence="7">
    <location>
        <begin position="162"/>
        <end position="179"/>
    </location>
</feature>
<sequence>MLRFVVRMVKFSGKYKRMLLLSFLLSFLEGILQSVPILCIWQAIDGVLNQTMNPDKVKMISFVLVGSLLVRMVLRYWFNALESGAGFEICERERLSLGEKLRHFPMGFFTEGNLGNVTSALSIDLPFIEEHGMDALDKVINGYVTSFIGTCMLFYVDVRIGLVTLCTFLVAIFLLRWIDKISKEQSKTRQYQQSKLVGAVLEYVQGIGVIKAFHMGEEKAQNVTEAIESTKEHSIGYEEALTIPYFIYKGWFSVGIALTITLSAYLISTGQLNTSMGIAVFIFIFSLYTPGIAFASLSAQVRVMEAGLNRYENVSKVEEMQEGRVKEVRNKREIEFKDVNFLIEEGSTTALVGSSGGGKTTIANLIVRFWDVQKGEVKFGGTNIKDLKTDTLLSQFSMVFQNVYLFSDTIENNIKFGNPKASKVQIREAAKKARCHEFIMELENGYDTVVGEGGSTLSGGEKQRISIARAMLKDAPIIILDEATASVDPDNEYDIQMALDELIKNKTLIMIAHRLSTIKNADQILVVEEKRIIERGTHEELLKREGRYKVLWDKRMKASSWEIAQQV</sequence>
<dbReference type="Gene3D" id="1.20.1560.10">
    <property type="entry name" value="ABC transporter type 1, transmembrane domain"/>
    <property type="match status" value="1"/>
</dbReference>
<feature type="transmembrane region" description="Helical" evidence="7">
    <location>
        <begin position="139"/>
        <end position="156"/>
    </location>
</feature>
<dbReference type="PANTHER" id="PTHR43394">
    <property type="entry name" value="ATP-DEPENDENT PERMEASE MDL1, MITOCHONDRIAL"/>
    <property type="match status" value="1"/>
</dbReference>
<evidence type="ECO:0000313" key="11">
    <source>
        <dbReference type="Proteomes" id="UP001523566"/>
    </source>
</evidence>
<organism evidence="10 11">
    <name type="scientific">Aequitasia blattaphilus</name>
    <dbReference type="NCBI Taxonomy" id="2949332"/>
    <lineage>
        <taxon>Bacteria</taxon>
        <taxon>Bacillati</taxon>
        <taxon>Bacillota</taxon>
        <taxon>Clostridia</taxon>
        <taxon>Lachnospirales</taxon>
        <taxon>Lachnospiraceae</taxon>
        <taxon>Aequitasia</taxon>
    </lineage>
</organism>
<evidence type="ECO:0000256" key="4">
    <source>
        <dbReference type="ARBA" id="ARBA00022840"/>
    </source>
</evidence>
<gene>
    <name evidence="10" type="ORF">NK125_12940</name>
</gene>
<dbReference type="GO" id="GO:0005524">
    <property type="term" value="F:ATP binding"/>
    <property type="evidence" value="ECO:0007669"/>
    <property type="project" value="UniProtKB-KW"/>
</dbReference>
<dbReference type="InterPro" id="IPR017871">
    <property type="entry name" value="ABC_transporter-like_CS"/>
</dbReference>
<dbReference type="SUPFAM" id="SSF90123">
    <property type="entry name" value="ABC transporter transmembrane region"/>
    <property type="match status" value="1"/>
</dbReference>
<reference evidence="10 11" key="1">
    <citation type="journal article" date="2022" name="Genome Biol. Evol.">
        <title>Host diet, physiology and behaviors set the stage for Lachnospiraceae cladogenesis.</title>
        <authorList>
            <person name="Vera-Ponce De Leon A."/>
            <person name="Schneider M."/>
            <person name="Jahnes B.C."/>
            <person name="Sadowski V."/>
            <person name="Camuy-Velez L.A."/>
            <person name="Duan J."/>
            <person name="Sabree Z.L."/>
        </authorList>
    </citation>
    <scope>NUCLEOTIDE SEQUENCE [LARGE SCALE GENOMIC DNA]</scope>
    <source>
        <strain evidence="10 11">PAL113</strain>
    </source>
</reference>
<keyword evidence="11" id="KW-1185">Reference proteome</keyword>
<evidence type="ECO:0000256" key="2">
    <source>
        <dbReference type="ARBA" id="ARBA00022692"/>
    </source>
</evidence>
<keyword evidence="2 7" id="KW-0812">Transmembrane</keyword>
<dbReference type="InterPro" id="IPR003593">
    <property type="entry name" value="AAA+_ATPase"/>
</dbReference>
<dbReference type="Gene3D" id="3.40.50.300">
    <property type="entry name" value="P-loop containing nucleotide triphosphate hydrolases"/>
    <property type="match status" value="1"/>
</dbReference>
<name>A0ABT1EEP7_9FIRM</name>
<keyword evidence="3" id="KW-0547">Nucleotide-binding</keyword>
<keyword evidence="4 10" id="KW-0067">ATP-binding</keyword>
<dbReference type="EMBL" id="JAMZFW010000022">
    <property type="protein sequence ID" value="MCP1103311.1"/>
    <property type="molecule type" value="Genomic_DNA"/>
</dbReference>
<dbReference type="Proteomes" id="UP001523566">
    <property type="component" value="Unassembled WGS sequence"/>
</dbReference>
<evidence type="ECO:0000256" key="1">
    <source>
        <dbReference type="ARBA" id="ARBA00004651"/>
    </source>
</evidence>